<dbReference type="PANTHER" id="PTHR43057">
    <property type="entry name" value="ARSENITE EFFLUX TRANSPORTER"/>
    <property type="match status" value="1"/>
</dbReference>
<feature type="transmembrane region" description="Helical" evidence="8">
    <location>
        <begin position="71"/>
        <end position="93"/>
    </location>
</feature>
<dbReference type="PANTHER" id="PTHR43057:SF1">
    <property type="entry name" value="ARSENICAL-RESISTANCE PROTEIN 3"/>
    <property type="match status" value="1"/>
</dbReference>
<dbReference type="InterPro" id="IPR038770">
    <property type="entry name" value="Na+/solute_symporter_sf"/>
</dbReference>
<evidence type="ECO:0000313" key="9">
    <source>
        <dbReference type="EMBL" id="TKI79763.1"/>
    </source>
</evidence>
<dbReference type="GO" id="GO:0015297">
    <property type="term" value="F:antiporter activity"/>
    <property type="evidence" value="ECO:0007669"/>
    <property type="project" value="InterPro"/>
</dbReference>
<dbReference type="Proteomes" id="UP000305222">
    <property type="component" value="Unassembled WGS sequence"/>
</dbReference>
<evidence type="ECO:0000256" key="8">
    <source>
        <dbReference type="SAM" id="Phobius"/>
    </source>
</evidence>
<reference evidence="9 10" key="1">
    <citation type="journal article" date="2019" name="Environ. Microbiol.">
        <title>An active ?-lactamase is a part of an orchestrated cell wall stress resistance network of Bacillus subtilis and related rhizosphere species.</title>
        <authorList>
            <person name="Bucher T."/>
            <person name="Keren-Paz A."/>
            <person name="Hausser J."/>
            <person name="Olender T."/>
            <person name="Cytryn E."/>
            <person name="Kolodkin-Gal I."/>
        </authorList>
    </citation>
    <scope>NUCLEOTIDE SEQUENCE [LARGE SCALE GENOMIC DNA]</scope>
    <source>
        <strain evidence="9 10">I5</strain>
    </source>
</reference>
<keyword evidence="6 8" id="KW-1133">Transmembrane helix</keyword>
<comment type="subcellular location">
    <subcellularLocation>
        <location evidence="1">Cell membrane</location>
        <topology evidence="1">Multi-pass membrane protein</topology>
    </subcellularLocation>
</comment>
<keyword evidence="4" id="KW-1003">Cell membrane</keyword>
<feature type="transmembrane region" description="Helical" evidence="8">
    <location>
        <begin position="40"/>
        <end position="59"/>
    </location>
</feature>
<evidence type="ECO:0000256" key="5">
    <source>
        <dbReference type="ARBA" id="ARBA00022692"/>
    </source>
</evidence>
<evidence type="ECO:0000256" key="6">
    <source>
        <dbReference type="ARBA" id="ARBA00022989"/>
    </source>
</evidence>
<evidence type="ECO:0000256" key="3">
    <source>
        <dbReference type="ARBA" id="ARBA00022448"/>
    </source>
</evidence>
<dbReference type="InterPro" id="IPR004706">
    <property type="entry name" value="Arsenical-R_Acr3"/>
</dbReference>
<gene>
    <name evidence="9" type="ORF">FC699_35595</name>
</gene>
<evidence type="ECO:0000256" key="7">
    <source>
        <dbReference type="ARBA" id="ARBA00023136"/>
    </source>
</evidence>
<keyword evidence="7 8" id="KW-0472">Membrane</keyword>
<organism evidence="9 10">
    <name type="scientific">Bacillus wiedmannii</name>
    <dbReference type="NCBI Taxonomy" id="1890302"/>
    <lineage>
        <taxon>Bacteria</taxon>
        <taxon>Bacillati</taxon>
        <taxon>Bacillota</taxon>
        <taxon>Bacilli</taxon>
        <taxon>Bacillales</taxon>
        <taxon>Bacillaceae</taxon>
        <taxon>Bacillus</taxon>
        <taxon>Bacillus cereus group</taxon>
    </lineage>
</organism>
<dbReference type="EMBL" id="SZON01003517">
    <property type="protein sequence ID" value="TKI79763.1"/>
    <property type="molecule type" value="Genomic_DNA"/>
</dbReference>
<dbReference type="AlphaFoldDB" id="A0A4V5TPK2"/>
<dbReference type="GO" id="GO:0015104">
    <property type="term" value="F:antimonite transmembrane transporter activity"/>
    <property type="evidence" value="ECO:0007669"/>
    <property type="project" value="TreeGrafter"/>
</dbReference>
<dbReference type="Gene3D" id="1.20.1530.20">
    <property type="match status" value="1"/>
</dbReference>
<protein>
    <submittedName>
        <fullName evidence="9">Arsenical-resistance protein</fullName>
    </submittedName>
</protein>
<keyword evidence="5 8" id="KW-0812">Transmembrane</keyword>
<evidence type="ECO:0000256" key="4">
    <source>
        <dbReference type="ARBA" id="ARBA00022475"/>
    </source>
</evidence>
<accession>A0A4V5TPK2</accession>
<feature type="transmembrane region" description="Helical" evidence="8">
    <location>
        <begin position="7"/>
        <end position="28"/>
    </location>
</feature>
<dbReference type="GO" id="GO:0015105">
    <property type="term" value="F:arsenite transmembrane transporter activity"/>
    <property type="evidence" value="ECO:0007669"/>
    <property type="project" value="TreeGrafter"/>
</dbReference>
<evidence type="ECO:0000313" key="10">
    <source>
        <dbReference type="Proteomes" id="UP000305222"/>
    </source>
</evidence>
<sequence length="109" mass="12363">VFQMLFFSVYAYVFVTVIPEWLGIEGAIVDITMVEVAKSVFIYLGIPFIAGMLTRFVLVKLKGRQWYEKVFIPKISPLTLVALLFTIIIMFSLKGEMIVSVPLDVVRIA</sequence>
<evidence type="ECO:0000256" key="2">
    <source>
        <dbReference type="ARBA" id="ARBA00010110"/>
    </source>
</evidence>
<feature type="non-terminal residue" evidence="9">
    <location>
        <position position="1"/>
    </location>
</feature>
<name>A0A4V5TPK2_9BACI</name>
<comment type="caution">
    <text evidence="9">The sequence shown here is derived from an EMBL/GenBank/DDBJ whole genome shotgun (WGS) entry which is preliminary data.</text>
</comment>
<dbReference type="InterPro" id="IPR002657">
    <property type="entry name" value="BilAc:Na_symport/Acr3"/>
</dbReference>
<evidence type="ECO:0000256" key="1">
    <source>
        <dbReference type="ARBA" id="ARBA00004651"/>
    </source>
</evidence>
<feature type="non-terminal residue" evidence="9">
    <location>
        <position position="109"/>
    </location>
</feature>
<keyword evidence="3" id="KW-0813">Transport</keyword>
<proteinExistence type="inferred from homology"/>
<comment type="similarity">
    <text evidence="2">Belongs to the arsenical resistance-3 (ACR3) (TC 2.A.59) family.</text>
</comment>
<dbReference type="Pfam" id="PF01758">
    <property type="entry name" value="SBF"/>
    <property type="match status" value="1"/>
</dbReference>
<dbReference type="GO" id="GO:0005886">
    <property type="term" value="C:plasma membrane"/>
    <property type="evidence" value="ECO:0007669"/>
    <property type="project" value="UniProtKB-SubCell"/>
</dbReference>